<evidence type="ECO:0000259" key="1">
    <source>
        <dbReference type="PROSITE" id="PS51832"/>
    </source>
</evidence>
<dbReference type="EMBL" id="QZAA01000184">
    <property type="protein sequence ID" value="RQD74829.1"/>
    <property type="molecule type" value="Genomic_DNA"/>
</dbReference>
<dbReference type="SUPFAM" id="SSF109604">
    <property type="entry name" value="HD-domain/PDEase-like"/>
    <property type="match status" value="1"/>
</dbReference>
<dbReference type="CDD" id="cd00077">
    <property type="entry name" value="HDc"/>
    <property type="match status" value="1"/>
</dbReference>
<gene>
    <name evidence="2" type="ORF">D5R97_07155</name>
</gene>
<proteinExistence type="predicted"/>
<dbReference type="PANTHER" id="PTHR43155">
    <property type="entry name" value="CYCLIC DI-GMP PHOSPHODIESTERASE PA4108-RELATED"/>
    <property type="match status" value="1"/>
</dbReference>
<dbReference type="InterPro" id="IPR003607">
    <property type="entry name" value="HD/PDEase_dom"/>
</dbReference>
<sequence length="195" mass="22038">LQYMEMRNTYLSTIKALTKAIDAKDHYTHGHSERVASYAVAIGREMDLPVDYLEKLEYIALLHDVGKVAISENILNKPATLQEEEMAAIRQHPSIGADIIKEVKLIGNMAEDVRFHHEWVNGKGYPRGIREKNIPLGARIIGVADAYDAMTTDRVYRKALTREKALKELKRCAGTQFDSKVVNAFLRVWEKGALS</sequence>
<dbReference type="SMART" id="SM00471">
    <property type="entry name" value="HDc"/>
    <property type="match status" value="1"/>
</dbReference>
<name>A0A424YCP7_9FIRM</name>
<reference evidence="2 3" key="1">
    <citation type="submission" date="2018-08" db="EMBL/GenBank/DDBJ databases">
        <title>The metabolism and importance of syntrophic acetate oxidation coupled to methane or sulfide production in haloalkaline environments.</title>
        <authorList>
            <person name="Timmers P.H.A."/>
            <person name="Vavourakis C.D."/>
            <person name="Sorokin D.Y."/>
            <person name="Sinninghe Damste J.S."/>
            <person name="Muyzer G."/>
            <person name="Stams A.J.M."/>
            <person name="Plugge C.M."/>
        </authorList>
    </citation>
    <scope>NUCLEOTIDE SEQUENCE [LARGE SCALE GENOMIC DNA]</scope>
    <source>
        <strain evidence="2">MSAO_Bac1</strain>
    </source>
</reference>
<comment type="caution">
    <text evidence="2">The sequence shown here is derived from an EMBL/GenBank/DDBJ whole genome shotgun (WGS) entry which is preliminary data.</text>
</comment>
<organism evidence="2 3">
    <name type="scientific">Candidatus Syntrophonatronum acetioxidans</name>
    <dbReference type="NCBI Taxonomy" id="1795816"/>
    <lineage>
        <taxon>Bacteria</taxon>
        <taxon>Bacillati</taxon>
        <taxon>Bacillota</taxon>
        <taxon>Clostridia</taxon>
        <taxon>Eubacteriales</taxon>
        <taxon>Syntrophomonadaceae</taxon>
        <taxon>Candidatus Syntrophonatronum</taxon>
    </lineage>
</organism>
<dbReference type="AlphaFoldDB" id="A0A424YCP7"/>
<feature type="non-terminal residue" evidence="2">
    <location>
        <position position="1"/>
    </location>
</feature>
<evidence type="ECO:0000313" key="2">
    <source>
        <dbReference type="EMBL" id="RQD74829.1"/>
    </source>
</evidence>
<accession>A0A424YCP7</accession>
<dbReference type="Proteomes" id="UP000285138">
    <property type="component" value="Unassembled WGS sequence"/>
</dbReference>
<dbReference type="PANTHER" id="PTHR43155:SF2">
    <property type="entry name" value="CYCLIC DI-GMP PHOSPHODIESTERASE PA4108"/>
    <property type="match status" value="1"/>
</dbReference>
<evidence type="ECO:0000313" key="3">
    <source>
        <dbReference type="Proteomes" id="UP000285138"/>
    </source>
</evidence>
<dbReference type="Gene3D" id="1.10.3210.10">
    <property type="entry name" value="Hypothetical protein af1432"/>
    <property type="match status" value="1"/>
</dbReference>
<dbReference type="Pfam" id="PF13487">
    <property type="entry name" value="HD_5"/>
    <property type="match status" value="1"/>
</dbReference>
<dbReference type="InterPro" id="IPR037522">
    <property type="entry name" value="HD_GYP_dom"/>
</dbReference>
<dbReference type="PROSITE" id="PS51832">
    <property type="entry name" value="HD_GYP"/>
    <property type="match status" value="1"/>
</dbReference>
<protein>
    <submittedName>
        <fullName evidence="2">HD-GYP domain-containing protein</fullName>
    </submittedName>
</protein>
<feature type="domain" description="HD-GYP" evidence="1">
    <location>
        <begin position="6"/>
        <end position="195"/>
    </location>
</feature>